<sequence>MNDRNSRAAGPHPKAGPAPQNAGEDRASRLPEPEDFWLELGPPSAYYGTDAYDTARREGDASPDAKRLGWTGAEPGRGDREA</sequence>
<evidence type="ECO:0000313" key="3">
    <source>
        <dbReference type="Proteomes" id="UP000824065"/>
    </source>
</evidence>
<dbReference type="EMBL" id="DXBJ01000008">
    <property type="protein sequence ID" value="HIZ57232.1"/>
    <property type="molecule type" value="Genomic_DNA"/>
</dbReference>
<gene>
    <name evidence="2" type="ORF">H9725_01380</name>
</gene>
<feature type="region of interest" description="Disordered" evidence="1">
    <location>
        <begin position="1"/>
        <end position="82"/>
    </location>
</feature>
<organism evidence="2 3">
    <name type="scientific">Candidatus Faecalibacterium gallistercoris</name>
    <dbReference type="NCBI Taxonomy" id="2838579"/>
    <lineage>
        <taxon>Bacteria</taxon>
        <taxon>Bacillati</taxon>
        <taxon>Bacillota</taxon>
        <taxon>Clostridia</taxon>
        <taxon>Eubacteriales</taxon>
        <taxon>Oscillospiraceae</taxon>
        <taxon>Faecalibacterium</taxon>
    </lineage>
</organism>
<feature type="compositionally biased region" description="Low complexity" evidence="1">
    <location>
        <begin position="8"/>
        <end position="19"/>
    </location>
</feature>
<accession>A0A9D2FES8</accession>
<reference evidence="2" key="2">
    <citation type="submission" date="2021-04" db="EMBL/GenBank/DDBJ databases">
        <authorList>
            <person name="Gilroy R."/>
        </authorList>
    </citation>
    <scope>NUCLEOTIDE SEQUENCE</scope>
    <source>
        <strain evidence="2">ChiBcec16-3735</strain>
    </source>
</reference>
<feature type="compositionally biased region" description="Basic and acidic residues" evidence="1">
    <location>
        <begin position="23"/>
        <end position="32"/>
    </location>
</feature>
<name>A0A9D2FES8_9FIRM</name>
<evidence type="ECO:0000256" key="1">
    <source>
        <dbReference type="SAM" id="MobiDB-lite"/>
    </source>
</evidence>
<comment type="caution">
    <text evidence="2">The sequence shown here is derived from an EMBL/GenBank/DDBJ whole genome shotgun (WGS) entry which is preliminary data.</text>
</comment>
<feature type="compositionally biased region" description="Basic and acidic residues" evidence="1">
    <location>
        <begin position="53"/>
        <end position="67"/>
    </location>
</feature>
<reference evidence="2" key="1">
    <citation type="journal article" date="2021" name="PeerJ">
        <title>Extensive microbial diversity within the chicken gut microbiome revealed by metagenomics and culture.</title>
        <authorList>
            <person name="Gilroy R."/>
            <person name="Ravi A."/>
            <person name="Getino M."/>
            <person name="Pursley I."/>
            <person name="Horton D.L."/>
            <person name="Alikhan N.F."/>
            <person name="Baker D."/>
            <person name="Gharbi K."/>
            <person name="Hall N."/>
            <person name="Watson M."/>
            <person name="Adriaenssens E.M."/>
            <person name="Foster-Nyarko E."/>
            <person name="Jarju S."/>
            <person name="Secka A."/>
            <person name="Antonio M."/>
            <person name="Oren A."/>
            <person name="Chaudhuri R.R."/>
            <person name="La Ragione R."/>
            <person name="Hildebrand F."/>
            <person name="Pallen M.J."/>
        </authorList>
    </citation>
    <scope>NUCLEOTIDE SEQUENCE</scope>
    <source>
        <strain evidence="2">ChiBcec16-3735</strain>
    </source>
</reference>
<dbReference type="AlphaFoldDB" id="A0A9D2FES8"/>
<evidence type="ECO:0000313" key="2">
    <source>
        <dbReference type="EMBL" id="HIZ57232.1"/>
    </source>
</evidence>
<proteinExistence type="predicted"/>
<dbReference type="Proteomes" id="UP000824065">
    <property type="component" value="Unassembled WGS sequence"/>
</dbReference>
<protein>
    <submittedName>
        <fullName evidence="2">Uncharacterized protein</fullName>
    </submittedName>
</protein>